<sequence>MSTFKIAAGGFSSFALNSKGEIRGFGPDIFRLITDIPKGSGYKDISTVFNYALAINSNNEIVGWGSSTEYKYVNDDCMDDIIEGSKYLESDYQVTNIPSGSNYVAISAGFQYSLALTSDGELVSWGQDHALSTSWRFPKGSDFVEISVGTHFAMALRSNGKIEAWGHNYYDYDIPTDLDFKGISAGQHNHVVLRKDGTIFCLNNKFKAPEGNYIAISTYERYVLALRTDNTLVICGDNNQVPKGENFIAISTGLHHFMALDSAGEITIWGFVHDKDVYEKYILS</sequence>
<dbReference type="EMBL" id="MK500584">
    <property type="protein sequence ID" value="QBK92828.1"/>
    <property type="molecule type" value="Genomic_DNA"/>
</dbReference>
<reference evidence="1" key="1">
    <citation type="journal article" date="2019" name="MBio">
        <title>Virus Genomes from Deep Sea Sediments Expand the Ocean Megavirome and Support Independent Origins of Viral Gigantism.</title>
        <authorList>
            <person name="Backstrom D."/>
            <person name="Yutin N."/>
            <person name="Jorgensen S.L."/>
            <person name="Dharamshi J."/>
            <person name="Homa F."/>
            <person name="Zaremba-Niedwiedzka K."/>
            <person name="Spang A."/>
            <person name="Wolf Y.I."/>
            <person name="Koonin E.V."/>
            <person name="Ettema T.J."/>
        </authorList>
    </citation>
    <scope>NUCLEOTIDE SEQUENCE</scope>
</reference>
<dbReference type="InterPro" id="IPR051553">
    <property type="entry name" value="Ran_GTPase-activating"/>
</dbReference>
<dbReference type="Pfam" id="PF13540">
    <property type="entry name" value="RCC1_2"/>
    <property type="match status" value="1"/>
</dbReference>
<dbReference type="Gene3D" id="2.130.10.30">
    <property type="entry name" value="Regulator of chromosome condensation 1/beta-lactamase-inhibitor protein II"/>
    <property type="match status" value="2"/>
</dbReference>
<gene>
    <name evidence="1" type="ORF">LCPAC401_04660</name>
</gene>
<organism evidence="1">
    <name type="scientific">Pithovirus LCPAC401</name>
    <dbReference type="NCBI Taxonomy" id="2506595"/>
    <lineage>
        <taxon>Viruses</taxon>
        <taxon>Pithoviruses</taxon>
    </lineage>
</organism>
<accession>A0A481ZA85</accession>
<dbReference type="InterPro" id="IPR009091">
    <property type="entry name" value="RCC1/BLIP-II"/>
</dbReference>
<proteinExistence type="predicted"/>
<name>A0A481ZA85_9VIRU</name>
<dbReference type="SUPFAM" id="SSF50985">
    <property type="entry name" value="RCC1/BLIP-II"/>
    <property type="match status" value="1"/>
</dbReference>
<evidence type="ECO:0000313" key="1">
    <source>
        <dbReference type="EMBL" id="QBK92828.1"/>
    </source>
</evidence>
<protein>
    <submittedName>
        <fullName evidence="1">Regulator of chromosome condensation protein</fullName>
    </submittedName>
</protein>
<dbReference type="PANTHER" id="PTHR45982:SF1">
    <property type="entry name" value="REGULATOR OF CHROMOSOME CONDENSATION"/>
    <property type="match status" value="1"/>
</dbReference>
<dbReference type="PANTHER" id="PTHR45982">
    <property type="entry name" value="REGULATOR OF CHROMOSOME CONDENSATION"/>
    <property type="match status" value="1"/>
</dbReference>